<dbReference type="Proteomes" id="UP001501231">
    <property type="component" value="Unassembled WGS sequence"/>
</dbReference>
<comment type="caution">
    <text evidence="5">The sequence shown here is derived from an EMBL/GenBank/DDBJ whole genome shotgun (WGS) entry which is preliminary data.</text>
</comment>
<evidence type="ECO:0000259" key="4">
    <source>
        <dbReference type="Pfam" id="PF01555"/>
    </source>
</evidence>
<protein>
    <recommendedName>
        <fullName evidence="3">Methyltransferase</fullName>
        <ecNumber evidence="3">2.1.1.-</ecNumber>
    </recommendedName>
</protein>
<evidence type="ECO:0000313" key="6">
    <source>
        <dbReference type="Proteomes" id="UP001501231"/>
    </source>
</evidence>
<name>A0ABN3IIX1_9ACTN</name>
<sequence>MTSVPEQPDSARRALPSVLTTGQHPSRVQRKGRYVPESTRHPGKMLPAIAAQVIQAYTHPGDLVIDPMCGIGTTLVEAIHQDRDAIGVEYEPDFARLTAANIAHARAQGATGNAEVLCHDARHLDTLLHDRRGRAALVLTSPPYGSYTHGHVRPQDPGCGAKVTKWNHRYSTDKTNLAHRGMKELMEGFARILAGSSMLLRPEGIVAVTVRPIRIKGELLDLPGLVIDTAEQIGLVLTDRLAALLCGLRDGRIITRASFFQMLETRRLRQNGIPACATAHEDLLIFGQGTEALGGHTC</sequence>
<dbReference type="InterPro" id="IPR029063">
    <property type="entry name" value="SAM-dependent_MTases_sf"/>
</dbReference>
<dbReference type="Pfam" id="PF01555">
    <property type="entry name" value="N6_N4_Mtase"/>
    <property type="match status" value="1"/>
</dbReference>
<dbReference type="EC" id="2.1.1.-" evidence="3"/>
<gene>
    <name evidence="5" type="ORF">GCM10010191_12580</name>
</gene>
<feature type="domain" description="DNA methylase N-4/N-6" evidence="4">
    <location>
        <begin position="33"/>
        <end position="98"/>
    </location>
</feature>
<evidence type="ECO:0000256" key="2">
    <source>
        <dbReference type="ARBA" id="ARBA00022679"/>
    </source>
</evidence>
<keyword evidence="6" id="KW-1185">Reference proteome</keyword>
<dbReference type="InterPro" id="IPR002941">
    <property type="entry name" value="DNA_methylase_N4/N6"/>
</dbReference>
<reference evidence="5 6" key="1">
    <citation type="journal article" date="2019" name="Int. J. Syst. Evol. Microbiol.">
        <title>The Global Catalogue of Microorganisms (GCM) 10K type strain sequencing project: providing services to taxonomists for standard genome sequencing and annotation.</title>
        <authorList>
            <consortium name="The Broad Institute Genomics Platform"/>
            <consortium name="The Broad Institute Genome Sequencing Center for Infectious Disease"/>
            <person name="Wu L."/>
            <person name="Ma J."/>
        </authorList>
    </citation>
    <scope>NUCLEOTIDE SEQUENCE [LARGE SCALE GENOMIC DNA]</scope>
    <source>
        <strain evidence="5 6">JCM 3325</strain>
    </source>
</reference>
<keyword evidence="2" id="KW-0808">Transferase</keyword>
<dbReference type="InterPro" id="IPR001091">
    <property type="entry name" value="RM_Methyltransferase"/>
</dbReference>
<dbReference type="EMBL" id="BAAARW010000004">
    <property type="protein sequence ID" value="GAA2406073.1"/>
    <property type="molecule type" value="Genomic_DNA"/>
</dbReference>
<keyword evidence="1" id="KW-0489">Methyltransferase</keyword>
<accession>A0ABN3IIX1</accession>
<organism evidence="5 6">
    <name type="scientific">Actinomadura vinacea</name>
    <dbReference type="NCBI Taxonomy" id="115336"/>
    <lineage>
        <taxon>Bacteria</taxon>
        <taxon>Bacillati</taxon>
        <taxon>Actinomycetota</taxon>
        <taxon>Actinomycetes</taxon>
        <taxon>Streptosporangiales</taxon>
        <taxon>Thermomonosporaceae</taxon>
        <taxon>Actinomadura</taxon>
    </lineage>
</organism>
<evidence type="ECO:0000256" key="3">
    <source>
        <dbReference type="RuleBase" id="RU362026"/>
    </source>
</evidence>
<proteinExistence type="inferred from homology"/>
<dbReference type="PRINTS" id="PR00508">
    <property type="entry name" value="S21N4MTFRASE"/>
</dbReference>
<dbReference type="Gene3D" id="3.40.50.150">
    <property type="entry name" value="Vaccinia Virus protein VP39"/>
    <property type="match status" value="2"/>
</dbReference>
<evidence type="ECO:0000313" key="5">
    <source>
        <dbReference type="EMBL" id="GAA2406073.1"/>
    </source>
</evidence>
<evidence type="ECO:0000256" key="1">
    <source>
        <dbReference type="ARBA" id="ARBA00022603"/>
    </source>
</evidence>
<comment type="similarity">
    <text evidence="3">Belongs to the N(4)/N(6)-methyltransferase family.</text>
</comment>
<dbReference type="SUPFAM" id="SSF53335">
    <property type="entry name" value="S-adenosyl-L-methionine-dependent methyltransferases"/>
    <property type="match status" value="1"/>
</dbReference>